<sequence length="67" mass="7469">MDDLTGTYFRMVDCYKAFEPQLKARLLTDGKRHRSRRKQPVRGGVDDPGSAVPSDTLPTVNKSSSTN</sequence>
<evidence type="ECO:0000256" key="1">
    <source>
        <dbReference type="SAM" id="MobiDB-lite"/>
    </source>
</evidence>
<dbReference type="RefSeq" id="WP_324693483.1">
    <property type="nucleotide sequence ID" value="NZ_JAYMYJ010000038.1"/>
</dbReference>
<evidence type="ECO:0000313" key="2">
    <source>
        <dbReference type="EMBL" id="MEB4590221.1"/>
    </source>
</evidence>
<dbReference type="Proteomes" id="UP001308005">
    <property type="component" value="Unassembled WGS sequence"/>
</dbReference>
<reference evidence="3" key="1">
    <citation type="submission" date="2023-07" db="EMBL/GenBank/DDBJ databases">
        <title>The carbon used by Thiothrix.</title>
        <authorList>
            <person name="Chen L."/>
        </authorList>
    </citation>
    <scope>NUCLEOTIDE SEQUENCE [LARGE SCALE GENOMIC DNA]</scope>
</reference>
<feature type="region of interest" description="Disordered" evidence="1">
    <location>
        <begin position="28"/>
        <end position="67"/>
    </location>
</feature>
<protein>
    <recommendedName>
        <fullName evidence="4">Transposase</fullName>
    </recommendedName>
</protein>
<gene>
    <name evidence="2" type="ORF">VSS37_04465</name>
</gene>
<proteinExistence type="predicted"/>
<dbReference type="EMBL" id="JAYMYJ010000038">
    <property type="protein sequence ID" value="MEB4590221.1"/>
    <property type="molecule type" value="Genomic_DNA"/>
</dbReference>
<evidence type="ECO:0008006" key="4">
    <source>
        <dbReference type="Google" id="ProtNLM"/>
    </source>
</evidence>
<evidence type="ECO:0000313" key="3">
    <source>
        <dbReference type="Proteomes" id="UP001308005"/>
    </source>
</evidence>
<comment type="caution">
    <text evidence="2">The sequence shown here is derived from an EMBL/GenBank/DDBJ whole genome shotgun (WGS) entry which is preliminary data.</text>
</comment>
<keyword evidence="3" id="KW-1185">Reference proteome</keyword>
<name>A0ABU6CTS4_9GAMM</name>
<feature type="compositionally biased region" description="Polar residues" evidence="1">
    <location>
        <begin position="56"/>
        <end position="67"/>
    </location>
</feature>
<organism evidence="2 3">
    <name type="scientific">Candidatus Thiothrix phosphatis</name>
    <dbReference type="NCBI Taxonomy" id="3112415"/>
    <lineage>
        <taxon>Bacteria</taxon>
        <taxon>Pseudomonadati</taxon>
        <taxon>Pseudomonadota</taxon>
        <taxon>Gammaproteobacteria</taxon>
        <taxon>Thiotrichales</taxon>
        <taxon>Thiotrichaceae</taxon>
        <taxon>Thiothrix</taxon>
    </lineage>
</organism>
<feature type="compositionally biased region" description="Basic residues" evidence="1">
    <location>
        <begin position="31"/>
        <end position="40"/>
    </location>
</feature>
<accession>A0ABU6CTS4</accession>